<organism evidence="8 9">
    <name type="scientific">Cohnella luojiensis</name>
    <dbReference type="NCBI Taxonomy" id="652876"/>
    <lineage>
        <taxon>Bacteria</taxon>
        <taxon>Bacillati</taxon>
        <taxon>Bacillota</taxon>
        <taxon>Bacilli</taxon>
        <taxon>Bacillales</taxon>
        <taxon>Paenibacillaceae</taxon>
        <taxon>Cohnella</taxon>
    </lineage>
</organism>
<feature type="transmembrane region" description="Helical" evidence="7">
    <location>
        <begin position="196"/>
        <end position="219"/>
    </location>
</feature>
<keyword evidence="9" id="KW-1185">Reference proteome</keyword>
<evidence type="ECO:0000256" key="5">
    <source>
        <dbReference type="ARBA" id="ARBA00022989"/>
    </source>
</evidence>
<keyword evidence="5 7" id="KW-1133">Transmembrane helix</keyword>
<feature type="transmembrane region" description="Helical" evidence="7">
    <location>
        <begin position="137"/>
        <end position="158"/>
    </location>
</feature>
<comment type="subcellular location">
    <subcellularLocation>
        <location evidence="1">Cell membrane</location>
        <topology evidence="1">Multi-pass membrane protein</topology>
    </subcellularLocation>
</comment>
<dbReference type="CDD" id="cd13134">
    <property type="entry name" value="MATE_like_8"/>
    <property type="match status" value="1"/>
</dbReference>
<evidence type="ECO:0000313" key="9">
    <source>
        <dbReference type="Proteomes" id="UP000297900"/>
    </source>
</evidence>
<dbReference type="EMBL" id="SOMN01000036">
    <property type="protein sequence ID" value="TFE23340.1"/>
    <property type="molecule type" value="Genomic_DNA"/>
</dbReference>
<dbReference type="InterPro" id="IPR048279">
    <property type="entry name" value="MdtK-like"/>
</dbReference>
<evidence type="ECO:0000256" key="1">
    <source>
        <dbReference type="ARBA" id="ARBA00004651"/>
    </source>
</evidence>
<feature type="transmembrane region" description="Helical" evidence="7">
    <location>
        <begin position="12"/>
        <end position="35"/>
    </location>
</feature>
<comment type="caution">
    <text evidence="8">The sequence shown here is derived from an EMBL/GenBank/DDBJ whole genome shotgun (WGS) entry which is preliminary data.</text>
</comment>
<dbReference type="GO" id="GO:0005886">
    <property type="term" value="C:plasma membrane"/>
    <property type="evidence" value="ECO:0007669"/>
    <property type="project" value="UniProtKB-SubCell"/>
</dbReference>
<name>A0A4Y8LPU6_9BACL</name>
<keyword evidence="6 7" id="KW-0472">Membrane</keyword>
<dbReference type="GO" id="GO:0015297">
    <property type="term" value="F:antiporter activity"/>
    <property type="evidence" value="ECO:0007669"/>
    <property type="project" value="InterPro"/>
</dbReference>
<feature type="transmembrane region" description="Helical" evidence="7">
    <location>
        <begin position="170"/>
        <end position="190"/>
    </location>
</feature>
<evidence type="ECO:0000256" key="6">
    <source>
        <dbReference type="ARBA" id="ARBA00023136"/>
    </source>
</evidence>
<dbReference type="PANTHER" id="PTHR42925">
    <property type="entry name" value="MULTIDRUG AND TOXIN EFFLUX PROTEIN MATE FAMILY"/>
    <property type="match status" value="1"/>
</dbReference>
<dbReference type="AlphaFoldDB" id="A0A4Y8LPU6"/>
<evidence type="ECO:0000256" key="4">
    <source>
        <dbReference type="ARBA" id="ARBA00022692"/>
    </source>
</evidence>
<protein>
    <submittedName>
        <fullName evidence="8">MATE family efflux transporter</fullName>
    </submittedName>
</protein>
<gene>
    <name evidence="8" type="ORF">E2980_19750</name>
</gene>
<dbReference type="Proteomes" id="UP000297900">
    <property type="component" value="Unassembled WGS sequence"/>
</dbReference>
<dbReference type="InterPro" id="IPR002528">
    <property type="entry name" value="MATE_fam"/>
</dbReference>
<feature type="transmembrane region" description="Helical" evidence="7">
    <location>
        <begin position="353"/>
        <end position="370"/>
    </location>
</feature>
<keyword evidence="2" id="KW-0813">Transport</keyword>
<feature type="transmembrane region" description="Helical" evidence="7">
    <location>
        <begin position="391"/>
        <end position="411"/>
    </location>
</feature>
<dbReference type="InterPro" id="IPR047135">
    <property type="entry name" value="YsiQ"/>
</dbReference>
<evidence type="ECO:0000256" key="3">
    <source>
        <dbReference type="ARBA" id="ARBA00022475"/>
    </source>
</evidence>
<accession>A0A4Y8LPU6</accession>
<sequence length="462" mass="50949">MDEKERKVSNSMIRDISLFAITWPIFIESGLQMFMRITDTFMLSRVSDEAVAAVGVANQIIQIAMLIFNFAAIGSAVVVSQYLGARKVGELGRLAASSISVNFLFGAVISVLVVSLSGPLLNVFGLDDSLFRLARSYLYIAGGTLFIQAILTALAAIIQSYGYTRQTMMVTIGMNVLNIIGNCMFIYGLFGFPKLGVTGVAISTAVSQCIGLIINFILLRKVSGVPILWRYFVRWQKDLVRKVLRIGIPSSAVTLSYSASQFVILAFIATLGAQMMTTKVYTQNIMFIVMILAASLGRGVQIIVGRRIGAGEKELAYREVFVNLRRSLLITLAGVCILVLVRVPLLELFTNDPTIISLGAALLLLSFLLEPGRNFNIILEKSLQAAGDARFPMIVSVAITWLFSLPLTYFLGIHMGYGLVGMWSAFIVDEWLRGLILFVRWRSRAWESKSLVQRSDKREAAM</sequence>
<dbReference type="NCBIfam" id="TIGR00797">
    <property type="entry name" value="matE"/>
    <property type="match status" value="1"/>
</dbReference>
<keyword evidence="4 7" id="KW-0812">Transmembrane</keyword>
<evidence type="ECO:0000256" key="2">
    <source>
        <dbReference type="ARBA" id="ARBA00022448"/>
    </source>
</evidence>
<keyword evidence="3" id="KW-1003">Cell membrane</keyword>
<proteinExistence type="predicted"/>
<feature type="transmembrane region" description="Helical" evidence="7">
    <location>
        <begin position="252"/>
        <end position="273"/>
    </location>
</feature>
<feature type="transmembrane region" description="Helical" evidence="7">
    <location>
        <begin position="95"/>
        <end position="117"/>
    </location>
</feature>
<feature type="transmembrane region" description="Helical" evidence="7">
    <location>
        <begin position="60"/>
        <end position="83"/>
    </location>
</feature>
<feature type="transmembrane region" description="Helical" evidence="7">
    <location>
        <begin position="285"/>
        <end position="304"/>
    </location>
</feature>
<feature type="transmembrane region" description="Helical" evidence="7">
    <location>
        <begin position="324"/>
        <end position="341"/>
    </location>
</feature>
<dbReference type="PIRSF" id="PIRSF006603">
    <property type="entry name" value="DinF"/>
    <property type="match status" value="1"/>
</dbReference>
<dbReference type="OrthoDB" id="9806302at2"/>
<dbReference type="PANTHER" id="PTHR42925:SF1">
    <property type="entry name" value="VIRULENCE FACTOR MVIN"/>
    <property type="match status" value="1"/>
</dbReference>
<reference evidence="8 9" key="1">
    <citation type="submission" date="2019-03" db="EMBL/GenBank/DDBJ databases">
        <title>Cohnella endophytica sp. nov., a novel endophytic bacterium isolated from bark of Sonneratia apetala.</title>
        <authorList>
            <person name="Tuo L."/>
        </authorList>
    </citation>
    <scope>NUCLEOTIDE SEQUENCE [LARGE SCALE GENOMIC DNA]</scope>
    <source>
        <strain evidence="8 9">CCTCC AB 208254</strain>
    </source>
</reference>
<evidence type="ECO:0000313" key="8">
    <source>
        <dbReference type="EMBL" id="TFE23340.1"/>
    </source>
</evidence>
<dbReference type="Pfam" id="PF01554">
    <property type="entry name" value="MatE"/>
    <property type="match status" value="2"/>
</dbReference>
<evidence type="ECO:0000256" key="7">
    <source>
        <dbReference type="SAM" id="Phobius"/>
    </source>
</evidence>
<feature type="transmembrane region" description="Helical" evidence="7">
    <location>
        <begin position="417"/>
        <end position="439"/>
    </location>
</feature>
<dbReference type="GO" id="GO:0042910">
    <property type="term" value="F:xenobiotic transmembrane transporter activity"/>
    <property type="evidence" value="ECO:0007669"/>
    <property type="project" value="InterPro"/>
</dbReference>